<feature type="compositionally biased region" description="Basic and acidic residues" evidence="2">
    <location>
        <begin position="121"/>
        <end position="137"/>
    </location>
</feature>
<dbReference type="InterPro" id="IPR036910">
    <property type="entry name" value="HMG_box_dom_sf"/>
</dbReference>
<keyword evidence="5" id="KW-1185">Reference proteome</keyword>
<dbReference type="GO" id="GO:0005634">
    <property type="term" value="C:nucleus"/>
    <property type="evidence" value="ECO:0007669"/>
    <property type="project" value="UniProtKB-UniRule"/>
</dbReference>
<dbReference type="InterPro" id="IPR009071">
    <property type="entry name" value="HMG_box_dom"/>
</dbReference>
<evidence type="ECO:0000259" key="3">
    <source>
        <dbReference type="PROSITE" id="PS50118"/>
    </source>
</evidence>
<feature type="compositionally biased region" description="Pro residues" evidence="2">
    <location>
        <begin position="269"/>
        <end position="293"/>
    </location>
</feature>
<dbReference type="Gene3D" id="1.10.30.10">
    <property type="entry name" value="High mobility group box domain"/>
    <property type="match status" value="1"/>
</dbReference>
<feature type="compositionally biased region" description="Pro residues" evidence="2">
    <location>
        <begin position="636"/>
        <end position="652"/>
    </location>
</feature>
<feature type="compositionally biased region" description="Basic and acidic residues" evidence="2">
    <location>
        <begin position="32"/>
        <end position="55"/>
    </location>
</feature>
<sequence length="764" mass="81396">MDEPPRAVTAAAARAARESPGEGPEAAGAGRAMREEEERAAHWGERRAARERDRSASPPPPAGHASSYKQFKFRAGAKQYAEDEASLGANGYPGIVKAADWPGWRLRRQAVAPDQLPPAEELDRTAAPDAYDRRHGPPDAWEGVADAELDRARTPTPPVVLDAVPPPIPNDGSFLATMKRRFAAARAEPAAPIANDGSFLDTMKRRFAAARGEAPAAPPPPPAPAADEDASDAAEPAGDAVPEVTVRSSSESDGSGRPPPKKRKRRAASPPPGAAVSAPPSPPDAPAPAPAPARPRSRDPSPGRRFMRPSELFAQDNRAAVRAEHPGDLERAVRNRLSEMWRSADAATRERYVDRAKTLRERARSASRDGDDGDAAAPAPAPAAPPPRAPKHAPAGGLGSPFDQASDISNGGRIAVGAAVEAAPHAFGANFVKRVGTEARYRGTVVERGADDVVDGLRNSLTDRVWRVRYDDDGLIWATPERFLSANGWVTVRLDVAVRLSRGVKRERGFRGNELRPVDDDDEDPPAAAPAAGDVESDVYDAAEARRTAEELAVLEAEDLGRDVLRPPQPDAPPRRVAAGDGTASYGVGERVQVLHFKGKPTGAVVSLRTPGYDVRLDHSGIVWPLSPAVLVPGAPDTPPRRPSPPSSPEPSPDYRVRRTLPTGRAPPPPPPVYRSTAPRSPASWVPERVEEIAWSDAGEAVFSPGPGRKRSISFGDEGRLDVDLICVPVGVERPRPPCKACEGRHVAHTCGKARGKRGRKKKN</sequence>
<feature type="domain" description="HMG box" evidence="3">
    <location>
        <begin position="303"/>
        <end position="371"/>
    </location>
</feature>
<organism evidence="4 5">
    <name type="scientific">Pelagomonas calceolata</name>
    <dbReference type="NCBI Taxonomy" id="35677"/>
    <lineage>
        <taxon>Eukaryota</taxon>
        <taxon>Sar</taxon>
        <taxon>Stramenopiles</taxon>
        <taxon>Ochrophyta</taxon>
        <taxon>Pelagophyceae</taxon>
        <taxon>Pelagomonadales</taxon>
        <taxon>Pelagomonadaceae</taxon>
        <taxon>Pelagomonas</taxon>
    </lineage>
</organism>
<evidence type="ECO:0000256" key="1">
    <source>
        <dbReference type="PROSITE-ProRule" id="PRU00267"/>
    </source>
</evidence>
<feature type="region of interest" description="Disordered" evidence="2">
    <location>
        <begin position="204"/>
        <end position="331"/>
    </location>
</feature>
<protein>
    <recommendedName>
        <fullName evidence="3">HMG box domain-containing protein</fullName>
    </recommendedName>
</protein>
<feature type="region of interest" description="Disordered" evidence="2">
    <location>
        <begin position="559"/>
        <end position="584"/>
    </location>
</feature>
<reference evidence="4" key="1">
    <citation type="submission" date="2021-11" db="EMBL/GenBank/DDBJ databases">
        <authorList>
            <consortium name="Genoscope - CEA"/>
            <person name="William W."/>
        </authorList>
    </citation>
    <scope>NUCLEOTIDE SEQUENCE</scope>
</reference>
<proteinExistence type="predicted"/>
<dbReference type="CDD" id="cd00084">
    <property type="entry name" value="HMG-box_SF"/>
    <property type="match status" value="1"/>
</dbReference>
<dbReference type="InterPro" id="IPR051412">
    <property type="entry name" value="Formin_Homology_Diaphanous_sf"/>
</dbReference>
<accession>A0A8J2SK50</accession>
<feature type="region of interest" description="Disordered" evidence="2">
    <location>
        <begin position="1"/>
        <end position="70"/>
    </location>
</feature>
<feature type="compositionally biased region" description="Pro residues" evidence="2">
    <location>
        <begin position="379"/>
        <end position="388"/>
    </location>
</feature>
<keyword evidence="1" id="KW-0539">Nucleus</keyword>
<dbReference type="GO" id="GO:0005884">
    <property type="term" value="C:actin filament"/>
    <property type="evidence" value="ECO:0007669"/>
    <property type="project" value="TreeGrafter"/>
</dbReference>
<dbReference type="Pfam" id="PF00505">
    <property type="entry name" value="HMG_box"/>
    <property type="match status" value="1"/>
</dbReference>
<feature type="compositionally biased region" description="Basic and acidic residues" evidence="2">
    <location>
        <begin position="319"/>
        <end position="331"/>
    </location>
</feature>
<dbReference type="GO" id="GO:0003677">
    <property type="term" value="F:DNA binding"/>
    <property type="evidence" value="ECO:0007669"/>
    <property type="project" value="UniProtKB-UniRule"/>
</dbReference>
<dbReference type="EMBL" id="CAKKNE010000004">
    <property type="protein sequence ID" value="CAH0374458.1"/>
    <property type="molecule type" value="Genomic_DNA"/>
</dbReference>
<feature type="region of interest" description="Disordered" evidence="2">
    <location>
        <begin position="111"/>
        <end position="151"/>
    </location>
</feature>
<evidence type="ECO:0000313" key="4">
    <source>
        <dbReference type="EMBL" id="CAH0374458.1"/>
    </source>
</evidence>
<comment type="caution">
    <text evidence="4">The sequence shown here is derived from an EMBL/GenBank/DDBJ whole genome shotgun (WGS) entry which is preliminary data.</text>
</comment>
<feature type="region of interest" description="Disordered" evidence="2">
    <location>
        <begin position="511"/>
        <end position="537"/>
    </location>
</feature>
<dbReference type="AlphaFoldDB" id="A0A8J2SK50"/>
<dbReference type="SUPFAM" id="SSF47095">
    <property type="entry name" value="HMG-box"/>
    <property type="match status" value="1"/>
</dbReference>
<name>A0A8J2SK50_9STRA</name>
<dbReference type="PROSITE" id="PS50118">
    <property type="entry name" value="HMG_BOX_2"/>
    <property type="match status" value="1"/>
</dbReference>
<keyword evidence="1" id="KW-0238">DNA-binding</keyword>
<dbReference type="SMART" id="SM00398">
    <property type="entry name" value="HMG"/>
    <property type="match status" value="1"/>
</dbReference>
<feature type="compositionally biased region" description="Low complexity" evidence="2">
    <location>
        <begin position="1"/>
        <end position="14"/>
    </location>
</feature>
<dbReference type="PANTHER" id="PTHR45691:SF6">
    <property type="entry name" value="PROTEIN DIAPHANOUS"/>
    <property type="match status" value="1"/>
</dbReference>
<evidence type="ECO:0000313" key="5">
    <source>
        <dbReference type="Proteomes" id="UP000789595"/>
    </source>
</evidence>
<feature type="compositionally biased region" description="Low complexity" evidence="2">
    <location>
        <begin position="21"/>
        <end position="31"/>
    </location>
</feature>
<feature type="compositionally biased region" description="Basic and acidic residues" evidence="2">
    <location>
        <begin position="360"/>
        <end position="370"/>
    </location>
</feature>
<evidence type="ECO:0000256" key="2">
    <source>
        <dbReference type="SAM" id="MobiDB-lite"/>
    </source>
</evidence>
<gene>
    <name evidence="4" type="ORF">PECAL_4P17370</name>
</gene>
<dbReference type="OrthoDB" id="10688535at2759"/>
<dbReference type="Proteomes" id="UP000789595">
    <property type="component" value="Unassembled WGS sequence"/>
</dbReference>
<dbReference type="GO" id="GO:0030041">
    <property type="term" value="P:actin filament polymerization"/>
    <property type="evidence" value="ECO:0007669"/>
    <property type="project" value="TreeGrafter"/>
</dbReference>
<feature type="region of interest" description="Disordered" evidence="2">
    <location>
        <begin position="633"/>
        <end position="685"/>
    </location>
</feature>
<dbReference type="PANTHER" id="PTHR45691">
    <property type="entry name" value="PROTEIN DIAPHANOUS"/>
    <property type="match status" value="1"/>
</dbReference>
<feature type="region of interest" description="Disordered" evidence="2">
    <location>
        <begin position="360"/>
        <end position="406"/>
    </location>
</feature>
<feature type="DNA-binding region" description="HMG box" evidence="1">
    <location>
        <begin position="303"/>
        <end position="371"/>
    </location>
</feature>